<evidence type="ECO:0000313" key="1">
    <source>
        <dbReference type="EMBL" id="KAK7268436.1"/>
    </source>
</evidence>
<organism evidence="1 2">
    <name type="scientific">Crotalaria pallida</name>
    <name type="common">Smooth rattlebox</name>
    <name type="synonym">Crotalaria striata</name>
    <dbReference type="NCBI Taxonomy" id="3830"/>
    <lineage>
        <taxon>Eukaryota</taxon>
        <taxon>Viridiplantae</taxon>
        <taxon>Streptophyta</taxon>
        <taxon>Embryophyta</taxon>
        <taxon>Tracheophyta</taxon>
        <taxon>Spermatophyta</taxon>
        <taxon>Magnoliopsida</taxon>
        <taxon>eudicotyledons</taxon>
        <taxon>Gunneridae</taxon>
        <taxon>Pentapetalae</taxon>
        <taxon>rosids</taxon>
        <taxon>fabids</taxon>
        <taxon>Fabales</taxon>
        <taxon>Fabaceae</taxon>
        <taxon>Papilionoideae</taxon>
        <taxon>50 kb inversion clade</taxon>
        <taxon>genistoids sensu lato</taxon>
        <taxon>core genistoids</taxon>
        <taxon>Crotalarieae</taxon>
        <taxon>Crotalaria</taxon>
    </lineage>
</organism>
<protein>
    <submittedName>
        <fullName evidence="1">Uncharacterized protein</fullName>
    </submittedName>
</protein>
<keyword evidence="2" id="KW-1185">Reference proteome</keyword>
<comment type="caution">
    <text evidence="1">The sequence shown here is derived from an EMBL/GenBank/DDBJ whole genome shotgun (WGS) entry which is preliminary data.</text>
</comment>
<sequence length="96" mass="11078">MLELRILIEFIRISCSFISPPPLSFSFFINFSFYERDAISYDINMVEMHPQAQGHVYENQGFEGDKVGHHQRYKTALDFGHGFQHVVSPGGSSCYR</sequence>
<dbReference type="AlphaFoldDB" id="A0AAN9ID45"/>
<accession>A0AAN9ID45</accession>
<gene>
    <name evidence="1" type="ORF">RIF29_21134</name>
</gene>
<dbReference type="Proteomes" id="UP001372338">
    <property type="component" value="Unassembled WGS sequence"/>
</dbReference>
<name>A0AAN9ID45_CROPI</name>
<reference evidence="1 2" key="1">
    <citation type="submission" date="2024-01" db="EMBL/GenBank/DDBJ databases">
        <title>The genomes of 5 underutilized Papilionoideae crops provide insights into root nodulation and disease resistanc.</title>
        <authorList>
            <person name="Yuan L."/>
        </authorList>
    </citation>
    <scope>NUCLEOTIDE SEQUENCE [LARGE SCALE GENOMIC DNA]</scope>
    <source>
        <strain evidence="1">ZHUSHIDOU_FW_LH</strain>
        <tissue evidence="1">Leaf</tissue>
    </source>
</reference>
<proteinExistence type="predicted"/>
<evidence type="ECO:0000313" key="2">
    <source>
        <dbReference type="Proteomes" id="UP001372338"/>
    </source>
</evidence>
<dbReference type="EMBL" id="JAYWIO010000004">
    <property type="protein sequence ID" value="KAK7268436.1"/>
    <property type="molecule type" value="Genomic_DNA"/>
</dbReference>